<dbReference type="EMBL" id="CAJJDN010000065">
    <property type="protein sequence ID" value="CAD8095629.1"/>
    <property type="molecule type" value="Genomic_DNA"/>
</dbReference>
<organism evidence="1 2">
    <name type="scientific">Paramecium sonneborni</name>
    <dbReference type="NCBI Taxonomy" id="65129"/>
    <lineage>
        <taxon>Eukaryota</taxon>
        <taxon>Sar</taxon>
        <taxon>Alveolata</taxon>
        <taxon>Ciliophora</taxon>
        <taxon>Intramacronucleata</taxon>
        <taxon>Oligohymenophorea</taxon>
        <taxon>Peniculida</taxon>
        <taxon>Parameciidae</taxon>
        <taxon>Paramecium</taxon>
    </lineage>
</organism>
<comment type="caution">
    <text evidence="1">The sequence shown here is derived from an EMBL/GenBank/DDBJ whole genome shotgun (WGS) entry which is preliminary data.</text>
</comment>
<reference evidence="1" key="1">
    <citation type="submission" date="2021-01" db="EMBL/GenBank/DDBJ databases">
        <authorList>
            <consortium name="Genoscope - CEA"/>
            <person name="William W."/>
        </authorList>
    </citation>
    <scope>NUCLEOTIDE SEQUENCE</scope>
</reference>
<dbReference type="Proteomes" id="UP000692954">
    <property type="component" value="Unassembled WGS sequence"/>
</dbReference>
<name>A0A8S1NWG6_9CILI</name>
<sequence length="111" mass="12941">MNNSNNNLKKEFHIVTNMKMYFQKNIGQIIKINDEERQSQIISKSDHVLLPDLQSMIINFVDLEIDDHNDLSINQSIQTLSSTNVSNNRSSRRIQIFAFESFSLDSECEEF</sequence>
<dbReference type="OrthoDB" id="10392281at2759"/>
<accession>A0A8S1NWG6</accession>
<proteinExistence type="predicted"/>
<evidence type="ECO:0000313" key="1">
    <source>
        <dbReference type="EMBL" id="CAD8095629.1"/>
    </source>
</evidence>
<dbReference type="AlphaFoldDB" id="A0A8S1NWG6"/>
<gene>
    <name evidence="1" type="ORF">PSON_ATCC_30995.1.T0650010</name>
</gene>
<protein>
    <submittedName>
        <fullName evidence="1">Uncharacterized protein</fullName>
    </submittedName>
</protein>
<evidence type="ECO:0000313" key="2">
    <source>
        <dbReference type="Proteomes" id="UP000692954"/>
    </source>
</evidence>
<keyword evidence="2" id="KW-1185">Reference proteome</keyword>